<dbReference type="InterPro" id="IPR029032">
    <property type="entry name" value="AhpD-like"/>
</dbReference>
<dbReference type="InterPro" id="IPR003779">
    <property type="entry name" value="CMD-like"/>
</dbReference>
<dbReference type="GO" id="GO:0051920">
    <property type="term" value="F:peroxiredoxin activity"/>
    <property type="evidence" value="ECO:0007669"/>
    <property type="project" value="InterPro"/>
</dbReference>
<dbReference type="HOGENOM" id="CLU_137228_5_1_9"/>
<keyword evidence="3" id="KW-1185">Reference proteome</keyword>
<gene>
    <name evidence="2" type="ordered locus">Tph_c24850</name>
</gene>
<evidence type="ECO:0000313" key="3">
    <source>
        <dbReference type="Proteomes" id="UP000000467"/>
    </source>
</evidence>
<dbReference type="Gene3D" id="1.20.1290.10">
    <property type="entry name" value="AhpD-like"/>
    <property type="match status" value="1"/>
</dbReference>
<dbReference type="PANTHER" id="PTHR33930:SF2">
    <property type="entry name" value="BLR3452 PROTEIN"/>
    <property type="match status" value="1"/>
</dbReference>
<dbReference type="SUPFAM" id="SSF69118">
    <property type="entry name" value="AhpD-like"/>
    <property type="match status" value="1"/>
</dbReference>
<dbReference type="PANTHER" id="PTHR33930">
    <property type="entry name" value="ALKYL HYDROPEROXIDE REDUCTASE AHPD"/>
    <property type="match status" value="1"/>
</dbReference>
<name>K4LXF0_THEPS</name>
<protein>
    <recommendedName>
        <fullName evidence="1">Carboxymuconolactone decarboxylase-like domain-containing protein</fullName>
    </recommendedName>
</protein>
<organism evidence="2 3">
    <name type="scientific">Thermacetogenium phaeum (strain ATCC BAA-254 / DSM 26808 / PB)</name>
    <dbReference type="NCBI Taxonomy" id="1089553"/>
    <lineage>
        <taxon>Bacteria</taxon>
        <taxon>Bacillati</taxon>
        <taxon>Bacillota</taxon>
        <taxon>Clostridia</taxon>
        <taxon>Thermoanaerobacterales</taxon>
        <taxon>Thermoanaerobacteraceae</taxon>
        <taxon>Thermacetogenium</taxon>
    </lineage>
</organism>
<sequence>MPNFPPFVQALEKRDPELYEAVTKVIEVAMKPGALDEKTKVFICLALDAYIGSERGVMALAKRARELGATEEELKEVLRIPYYVSGSRPLISANNAFAEQD</sequence>
<proteinExistence type="predicted"/>
<dbReference type="OrthoDB" id="1724882at2"/>
<dbReference type="RefSeq" id="WP_015051521.1">
    <property type="nucleotide sequence ID" value="NZ_KI912609.1"/>
</dbReference>
<dbReference type="eggNOG" id="COG0599">
    <property type="taxonomic scope" value="Bacteria"/>
</dbReference>
<dbReference type="Proteomes" id="UP000000467">
    <property type="component" value="Chromosome"/>
</dbReference>
<accession>K4LXF0</accession>
<dbReference type="STRING" id="1089553.Tph_c24850"/>
<reference evidence="2 3" key="1">
    <citation type="journal article" date="2012" name="BMC Genomics">
        <title>Genome-guided analysis of physiological and morphological traits of the fermentative acetate oxidizer Thermacetogenium phaeum.</title>
        <authorList>
            <person name="Oehler D."/>
            <person name="Poehlein A."/>
            <person name="Leimbach A."/>
            <person name="Muller N."/>
            <person name="Daniel R."/>
            <person name="Gottschalk G."/>
            <person name="Schink B."/>
        </authorList>
    </citation>
    <scope>NUCLEOTIDE SEQUENCE [LARGE SCALE GENOMIC DNA]</scope>
    <source>
        <strain evidence="3">ATCC BAA-254 / DSM 26808 / PB</strain>
    </source>
</reference>
<feature type="domain" description="Carboxymuconolactone decarboxylase-like" evidence="1">
    <location>
        <begin position="16"/>
        <end position="96"/>
    </location>
</feature>
<dbReference type="KEGG" id="tpz:Tph_c24850"/>
<evidence type="ECO:0000259" key="1">
    <source>
        <dbReference type="Pfam" id="PF02627"/>
    </source>
</evidence>
<evidence type="ECO:0000313" key="2">
    <source>
        <dbReference type="EMBL" id="AFV12659.1"/>
    </source>
</evidence>
<dbReference type="EMBL" id="CP003732">
    <property type="protein sequence ID" value="AFV12659.1"/>
    <property type="molecule type" value="Genomic_DNA"/>
</dbReference>
<dbReference type="Pfam" id="PF02627">
    <property type="entry name" value="CMD"/>
    <property type="match status" value="1"/>
</dbReference>
<dbReference type="AlphaFoldDB" id="K4LXF0"/>